<sequence length="133" mass="14572">MDKPYTAIQIVMMPRDTNPHGTIFGGVILSYIDMAGAIAARREIALRGGAKDIVFVTVAINRVEFKQPVMVGDVVRFETHVLRIGRTSLTMHINVISERAGEVIPVTDAEVVYVGIDNSQGKRTPIVLLPQES</sequence>
<dbReference type="PANTHER" id="PTHR11049">
    <property type="entry name" value="ACYL COENZYME A THIOESTER HYDROLASE"/>
    <property type="match status" value="1"/>
</dbReference>
<protein>
    <submittedName>
        <fullName evidence="6">Acyl-CoA thioesterase</fullName>
    </submittedName>
</protein>
<comment type="similarity">
    <text evidence="1">Belongs to the acyl coenzyme A hydrolase family.</text>
</comment>
<proteinExistence type="inferred from homology"/>
<keyword evidence="4" id="KW-0812">Transmembrane</keyword>
<keyword evidence="7" id="KW-1185">Reference proteome</keyword>
<dbReference type="Proteomes" id="UP000676194">
    <property type="component" value="Chromosome"/>
</dbReference>
<evidence type="ECO:0000256" key="3">
    <source>
        <dbReference type="PROSITE-ProRule" id="PRU01106"/>
    </source>
</evidence>
<feature type="domain" description="HotDog ACOT-type" evidence="5">
    <location>
        <begin position="2"/>
        <end position="119"/>
    </location>
</feature>
<name>A0A8E6EVQ5_9BACT</name>
<dbReference type="InterPro" id="IPR033120">
    <property type="entry name" value="HOTDOG_ACOT"/>
</dbReference>
<evidence type="ECO:0000313" key="7">
    <source>
        <dbReference type="Proteomes" id="UP000676194"/>
    </source>
</evidence>
<dbReference type="GO" id="GO:0009062">
    <property type="term" value="P:fatty acid catabolic process"/>
    <property type="evidence" value="ECO:0007669"/>
    <property type="project" value="TreeGrafter"/>
</dbReference>
<dbReference type="Gene3D" id="3.10.129.10">
    <property type="entry name" value="Hotdog Thioesterase"/>
    <property type="match status" value="1"/>
</dbReference>
<dbReference type="InterPro" id="IPR029069">
    <property type="entry name" value="HotDog_dom_sf"/>
</dbReference>
<dbReference type="PANTHER" id="PTHR11049:SF5">
    <property type="entry name" value="ACYL-COA THIOESTER HYDROLASE YCIA"/>
    <property type="match status" value="1"/>
</dbReference>
<dbReference type="Pfam" id="PF03061">
    <property type="entry name" value="4HBT"/>
    <property type="match status" value="1"/>
</dbReference>
<dbReference type="EMBL" id="CP074694">
    <property type="protein sequence ID" value="QVL32917.1"/>
    <property type="molecule type" value="Genomic_DNA"/>
</dbReference>
<dbReference type="GO" id="GO:0005829">
    <property type="term" value="C:cytosol"/>
    <property type="evidence" value="ECO:0007669"/>
    <property type="project" value="TreeGrafter"/>
</dbReference>
<dbReference type="RefSeq" id="WP_213497807.1">
    <property type="nucleotide sequence ID" value="NZ_CP074694.1"/>
</dbReference>
<dbReference type="GO" id="GO:0006637">
    <property type="term" value="P:acyl-CoA metabolic process"/>
    <property type="evidence" value="ECO:0007669"/>
    <property type="project" value="TreeGrafter"/>
</dbReference>
<dbReference type="KEGG" id="tsph:KIH39_03090"/>
<evidence type="ECO:0000256" key="4">
    <source>
        <dbReference type="SAM" id="Phobius"/>
    </source>
</evidence>
<dbReference type="InterPro" id="IPR040170">
    <property type="entry name" value="Cytosol_ACT"/>
</dbReference>
<dbReference type="CDD" id="cd03442">
    <property type="entry name" value="BFIT_BACH"/>
    <property type="match status" value="1"/>
</dbReference>
<dbReference type="SUPFAM" id="SSF54637">
    <property type="entry name" value="Thioesterase/thiol ester dehydrase-isomerase"/>
    <property type="match status" value="1"/>
</dbReference>
<dbReference type="InterPro" id="IPR006683">
    <property type="entry name" value="Thioestr_dom"/>
</dbReference>
<evidence type="ECO:0000259" key="5">
    <source>
        <dbReference type="PROSITE" id="PS51770"/>
    </source>
</evidence>
<feature type="transmembrane region" description="Helical" evidence="4">
    <location>
        <begin position="20"/>
        <end position="40"/>
    </location>
</feature>
<keyword evidence="2 3" id="KW-0378">Hydrolase</keyword>
<accession>A0A8E6EVQ5</accession>
<organism evidence="6 7">
    <name type="scientific">Telmatocola sphagniphila</name>
    <dbReference type="NCBI Taxonomy" id="1123043"/>
    <lineage>
        <taxon>Bacteria</taxon>
        <taxon>Pseudomonadati</taxon>
        <taxon>Planctomycetota</taxon>
        <taxon>Planctomycetia</taxon>
        <taxon>Gemmatales</taxon>
        <taxon>Gemmataceae</taxon>
    </lineage>
</organism>
<gene>
    <name evidence="6" type="ORF">KIH39_03090</name>
</gene>
<evidence type="ECO:0000313" key="6">
    <source>
        <dbReference type="EMBL" id="QVL32917.1"/>
    </source>
</evidence>
<evidence type="ECO:0000256" key="1">
    <source>
        <dbReference type="ARBA" id="ARBA00010458"/>
    </source>
</evidence>
<dbReference type="PROSITE" id="PS51770">
    <property type="entry name" value="HOTDOG_ACOT"/>
    <property type="match status" value="1"/>
</dbReference>
<dbReference type="GO" id="GO:0052816">
    <property type="term" value="F:long-chain fatty acyl-CoA hydrolase activity"/>
    <property type="evidence" value="ECO:0007669"/>
    <property type="project" value="TreeGrafter"/>
</dbReference>
<reference evidence="6" key="1">
    <citation type="submission" date="2021-05" db="EMBL/GenBank/DDBJ databases">
        <title>Complete genome sequence of the cellulolytic planctomycete Telmatocola sphagniphila SP2T and characterization of the first cellulase from planctomycetes.</title>
        <authorList>
            <person name="Rakitin A.L."/>
            <person name="Beletsky A.V."/>
            <person name="Naumoff D.G."/>
            <person name="Kulichevskaya I.S."/>
            <person name="Mardanov A.V."/>
            <person name="Ravin N.V."/>
            <person name="Dedysh S.N."/>
        </authorList>
    </citation>
    <scope>NUCLEOTIDE SEQUENCE</scope>
    <source>
        <strain evidence="6">SP2T</strain>
    </source>
</reference>
<keyword evidence="4" id="KW-0472">Membrane</keyword>
<evidence type="ECO:0000256" key="2">
    <source>
        <dbReference type="ARBA" id="ARBA00022801"/>
    </source>
</evidence>
<dbReference type="AlphaFoldDB" id="A0A8E6EVQ5"/>
<keyword evidence="4" id="KW-1133">Transmembrane helix</keyword>